<keyword evidence="2" id="KW-1185">Reference proteome</keyword>
<sequence>MKRRTVAFVSTDYSDEEFNILMKQIKLKAKSKGISATNYMLKALKDSLEVEDKEEKNNLKLELTDIMYKLNYIIAMHHIAGLSTRSLNINERVDSYEIFEESYNKLSGIKFAKSYAEKVTQREQNSILEEQSKKRVGTFYEKKKEVTPLSESRYDYKKLLRELNS</sequence>
<dbReference type="EMBL" id="CP019609">
    <property type="protein sequence ID" value="AQP53822.1"/>
    <property type="molecule type" value="Genomic_DNA"/>
</dbReference>
<protein>
    <submittedName>
        <fullName evidence="1">Uncharacterized protein</fullName>
    </submittedName>
</protein>
<organism evidence="1 2">
    <name type="scientific">Vagococcus penaei</name>
    <dbReference type="NCBI Taxonomy" id="633807"/>
    <lineage>
        <taxon>Bacteria</taxon>
        <taxon>Bacillati</taxon>
        <taxon>Bacillota</taxon>
        <taxon>Bacilli</taxon>
        <taxon>Lactobacillales</taxon>
        <taxon>Enterococcaceae</taxon>
        <taxon>Vagococcus</taxon>
    </lineage>
</organism>
<gene>
    <name evidence="1" type="ORF">BW732_05940</name>
</gene>
<dbReference type="AlphaFoldDB" id="A0A1Q2D674"/>
<evidence type="ECO:0000313" key="2">
    <source>
        <dbReference type="Proteomes" id="UP000188246"/>
    </source>
</evidence>
<dbReference type="Proteomes" id="UP000188246">
    <property type="component" value="Chromosome"/>
</dbReference>
<reference evidence="1 2" key="1">
    <citation type="journal article" date="2010" name="Int. J. Syst. Evol. Microbiol.">
        <title>Vagococcus penaei sp. nov., isolated from spoilage microbiota of cooked shrimp (Penaeus vannamei).</title>
        <authorList>
            <person name="Jaffres E."/>
            <person name="Prevost H."/>
            <person name="Rossero A."/>
            <person name="Joffraud J.J."/>
            <person name="Dousset X."/>
        </authorList>
    </citation>
    <scope>NUCLEOTIDE SEQUENCE [LARGE SCALE GENOMIC DNA]</scope>
    <source>
        <strain evidence="1 2">CD276</strain>
    </source>
</reference>
<name>A0A1Q2D674_9ENTE</name>
<proteinExistence type="predicted"/>
<dbReference type="STRING" id="633807.BW732_05940"/>
<evidence type="ECO:0000313" key="1">
    <source>
        <dbReference type="EMBL" id="AQP53822.1"/>
    </source>
</evidence>
<dbReference type="KEGG" id="vpi:BW732_05940"/>
<accession>A0A1Q2D674</accession>
<dbReference type="RefSeq" id="WP_077275899.1">
    <property type="nucleotide sequence ID" value="NZ_CP019609.1"/>
</dbReference>